<gene>
    <name evidence="1" type="ordered locus">ETA_33940</name>
</gene>
<dbReference type="Pfam" id="PF17037">
    <property type="entry name" value="CBP_BcsO"/>
    <property type="match status" value="1"/>
</dbReference>
<keyword evidence="2" id="KW-1185">Reference proteome</keyword>
<sequence>MKSYDDLQRFKEKIKTKNIDFKDMSEQLFHANDTRWAVIKQLMNENAGSEWHIGQRIGIPRTVNSTAFLAPKRAEKSVMLGSNPREAVKKTGAPLLNSIAVSMPLPEATSAAARADVPPPSMAQMAAVSGLTLLKQLESVPASPSATASTAPVSPRPFAVAATATEAEESAKSAYGRLFRSSAALASDAMGKETLLKPLLEKIALCR</sequence>
<dbReference type="STRING" id="465817.ETA_33940"/>
<evidence type="ECO:0000313" key="2">
    <source>
        <dbReference type="Proteomes" id="UP000001726"/>
    </source>
</evidence>
<dbReference type="InterPro" id="IPR031484">
    <property type="entry name" value="CBP_BcsO"/>
</dbReference>
<evidence type="ECO:0008006" key="3">
    <source>
        <dbReference type="Google" id="ProtNLM"/>
    </source>
</evidence>
<dbReference type="HOGENOM" id="CLU_114464_0_0_6"/>
<dbReference type="KEGG" id="eta:ETA_33940"/>
<evidence type="ECO:0000313" key="1">
    <source>
        <dbReference type="EMBL" id="CAO98440.1"/>
    </source>
</evidence>
<dbReference type="OrthoDB" id="6434633at2"/>
<accession>B2VCI5</accession>
<protein>
    <recommendedName>
        <fullName evidence="3">Cellulose biosynthesis protein BcsO</fullName>
    </recommendedName>
</protein>
<reference evidence="1 2" key="1">
    <citation type="journal article" date="2008" name="Environ. Microbiol.">
        <title>The genome of Erwinia tasmaniensis strain Et1/99, a non-pathogenic bacterium in the genus Erwinia.</title>
        <authorList>
            <person name="Kube M."/>
            <person name="Migdoll A.M."/>
            <person name="Mueller I."/>
            <person name="Kuhl H."/>
            <person name="Beck A."/>
            <person name="Reinhardt R."/>
            <person name="Geider K."/>
        </authorList>
    </citation>
    <scope>NUCLEOTIDE SEQUENCE [LARGE SCALE GENOMIC DNA]</scope>
    <source>
        <strain evidence="2">DSM 17950 / CFBP 7177 / CIP 109463 / NCPPB 4357 / Et1/99</strain>
    </source>
</reference>
<proteinExistence type="predicted"/>
<name>B2VCI5_ERWT9</name>
<organism evidence="1 2">
    <name type="scientific">Erwinia tasmaniensis (strain DSM 17950 / CFBP 7177 / CIP 109463 / NCPPB 4357 / Et1/99)</name>
    <dbReference type="NCBI Taxonomy" id="465817"/>
    <lineage>
        <taxon>Bacteria</taxon>
        <taxon>Pseudomonadati</taxon>
        <taxon>Pseudomonadota</taxon>
        <taxon>Gammaproteobacteria</taxon>
        <taxon>Enterobacterales</taxon>
        <taxon>Erwiniaceae</taxon>
        <taxon>Erwinia</taxon>
    </lineage>
</organism>
<dbReference type="Proteomes" id="UP000001726">
    <property type="component" value="Chromosome"/>
</dbReference>
<dbReference type="RefSeq" id="WP_012443063.1">
    <property type="nucleotide sequence ID" value="NC_010694.1"/>
</dbReference>
<dbReference type="eggNOG" id="ENOG5032XTW">
    <property type="taxonomic scope" value="Bacteria"/>
</dbReference>
<dbReference type="EMBL" id="CU468135">
    <property type="protein sequence ID" value="CAO98440.1"/>
    <property type="molecule type" value="Genomic_DNA"/>
</dbReference>
<dbReference type="AlphaFoldDB" id="B2VCI5"/>